<evidence type="ECO:0000259" key="4">
    <source>
        <dbReference type="PROSITE" id="PS50977"/>
    </source>
</evidence>
<sequence length="209" mass="25055">MKKTMDKRVKRTKKEFQRTLLALLKEKRLEDITITELVREADYNRGTFYIHYEQKEDLLHEMVEEMLKELRNAFRQSYQHLENEISIMELSTISLFEHFLHNKDFYQTMLSPKVPINFHEEMVSSMEKHFKEDIDFTSNDVPDDIDLKLFYRYRVNGIIGLITDWIKDDFQQSKCYMAEQVVKIATFNTEKVLIKNVRQATGSLKEHSS</sequence>
<feature type="domain" description="HTH tetR-type" evidence="4">
    <location>
        <begin position="10"/>
        <end position="70"/>
    </location>
</feature>
<protein>
    <submittedName>
        <fullName evidence="5">TetR/AcrR family transcriptional regulator</fullName>
    </submittedName>
</protein>
<reference evidence="6" key="1">
    <citation type="journal article" date="2019" name="Int. J. Syst. Evol. Microbiol.">
        <title>The Global Catalogue of Microorganisms (GCM) 10K type strain sequencing project: providing services to taxonomists for standard genome sequencing and annotation.</title>
        <authorList>
            <consortium name="The Broad Institute Genomics Platform"/>
            <consortium name="The Broad Institute Genome Sequencing Center for Infectious Disease"/>
            <person name="Wu L."/>
            <person name="Ma J."/>
        </authorList>
    </citation>
    <scope>NUCLEOTIDE SEQUENCE [LARGE SCALE GENOMIC DNA]</scope>
    <source>
        <strain evidence="6">KCTC 13128</strain>
    </source>
</reference>
<dbReference type="Gene3D" id="1.10.357.10">
    <property type="entry name" value="Tetracycline Repressor, domain 2"/>
    <property type="match status" value="1"/>
</dbReference>
<evidence type="ECO:0000256" key="3">
    <source>
        <dbReference type="PROSITE-ProRule" id="PRU00335"/>
    </source>
</evidence>
<evidence type="ECO:0000256" key="2">
    <source>
        <dbReference type="ARBA" id="ARBA00023125"/>
    </source>
</evidence>
<dbReference type="PANTHER" id="PTHR43479">
    <property type="entry name" value="ACREF/ENVCD OPERON REPRESSOR-RELATED"/>
    <property type="match status" value="1"/>
</dbReference>
<dbReference type="Pfam" id="PF14278">
    <property type="entry name" value="TetR_C_8"/>
    <property type="match status" value="1"/>
</dbReference>
<dbReference type="Proteomes" id="UP001595279">
    <property type="component" value="Unassembled WGS sequence"/>
</dbReference>
<dbReference type="SUPFAM" id="SSF46689">
    <property type="entry name" value="Homeodomain-like"/>
    <property type="match status" value="1"/>
</dbReference>
<organism evidence="5 6">
    <name type="scientific">Virgibacillus xinjiangensis</name>
    <dbReference type="NCBI Taxonomy" id="393090"/>
    <lineage>
        <taxon>Bacteria</taxon>
        <taxon>Bacillati</taxon>
        <taxon>Bacillota</taxon>
        <taxon>Bacilli</taxon>
        <taxon>Bacillales</taxon>
        <taxon>Bacillaceae</taxon>
        <taxon>Virgibacillus</taxon>
    </lineage>
</organism>
<dbReference type="RefSeq" id="WP_390271685.1">
    <property type="nucleotide sequence ID" value="NZ_JBHRSA010000038.1"/>
</dbReference>
<feature type="DNA-binding region" description="H-T-H motif" evidence="3">
    <location>
        <begin position="33"/>
        <end position="52"/>
    </location>
</feature>
<proteinExistence type="predicted"/>
<keyword evidence="1" id="KW-0678">Repressor</keyword>
<dbReference type="InterPro" id="IPR001647">
    <property type="entry name" value="HTH_TetR"/>
</dbReference>
<dbReference type="EMBL" id="JBHRSA010000038">
    <property type="protein sequence ID" value="MFC3040440.1"/>
    <property type="molecule type" value="Genomic_DNA"/>
</dbReference>
<evidence type="ECO:0000313" key="5">
    <source>
        <dbReference type="EMBL" id="MFC3040440.1"/>
    </source>
</evidence>
<evidence type="ECO:0000313" key="6">
    <source>
        <dbReference type="Proteomes" id="UP001595279"/>
    </source>
</evidence>
<gene>
    <name evidence="5" type="ORF">ACFOGI_09230</name>
</gene>
<comment type="caution">
    <text evidence="5">The sequence shown here is derived from an EMBL/GenBank/DDBJ whole genome shotgun (WGS) entry which is preliminary data.</text>
</comment>
<dbReference type="PANTHER" id="PTHR43479:SF7">
    <property type="entry name" value="TETR-FAMILY TRANSCRIPTIONAL REGULATOR"/>
    <property type="match status" value="1"/>
</dbReference>
<dbReference type="Pfam" id="PF00440">
    <property type="entry name" value="TetR_N"/>
    <property type="match status" value="1"/>
</dbReference>
<evidence type="ECO:0000256" key="1">
    <source>
        <dbReference type="ARBA" id="ARBA00022491"/>
    </source>
</evidence>
<dbReference type="InterPro" id="IPR050624">
    <property type="entry name" value="HTH-type_Tx_Regulator"/>
</dbReference>
<dbReference type="InterPro" id="IPR039532">
    <property type="entry name" value="TetR_C_Firmicutes"/>
</dbReference>
<accession>A0ABV7CW31</accession>
<dbReference type="PROSITE" id="PS50977">
    <property type="entry name" value="HTH_TETR_2"/>
    <property type="match status" value="1"/>
</dbReference>
<keyword evidence="6" id="KW-1185">Reference proteome</keyword>
<name>A0ABV7CW31_9BACI</name>
<keyword evidence="2 3" id="KW-0238">DNA-binding</keyword>
<dbReference type="InterPro" id="IPR009057">
    <property type="entry name" value="Homeodomain-like_sf"/>
</dbReference>